<keyword evidence="2" id="KW-0489">Methyltransferase</keyword>
<keyword evidence="3" id="KW-1185">Reference proteome</keyword>
<keyword evidence="2" id="KW-0808">Transferase</keyword>
<dbReference type="GO" id="GO:0032259">
    <property type="term" value="P:methylation"/>
    <property type="evidence" value="ECO:0007669"/>
    <property type="project" value="UniProtKB-KW"/>
</dbReference>
<dbReference type="RefSeq" id="WP_068305094.1">
    <property type="nucleotide sequence ID" value="NZ_FNAK01000007.1"/>
</dbReference>
<dbReference type="Proteomes" id="UP000183685">
    <property type="component" value="Unassembled WGS sequence"/>
</dbReference>
<dbReference type="Gene3D" id="3.40.50.150">
    <property type="entry name" value="Vaccinia Virus protein VP39"/>
    <property type="match status" value="1"/>
</dbReference>
<sequence>MSDFTVSTVQQTAIGQVNGLSGNREHNTLSVADTLHYMATLYVTPLQSHIQIKNAVLCDCAAGFGWLSFAFLLSGGARAILVEPHAGKLSAARELAEILGVADRCEFRSDLLQGLDLPDKSVDVFASVETLEHVGRANIAAAVANMDRITRQAIILTAPNQLSPLVSHDARVPFSHWLPIAWRSGFCRIFGVRHREFNHFPTPWHLRRLRQRFQPQAKTLIFEDHRAWRDHYPVYSPYGGGVWKHAPPVWLSLYLRLTSALLGRHAYWICPNLANIWVARDLA</sequence>
<reference evidence="2 3" key="1">
    <citation type="submission" date="2016-10" db="EMBL/GenBank/DDBJ databases">
        <authorList>
            <person name="de Groot N.N."/>
        </authorList>
    </citation>
    <scope>NUCLEOTIDE SEQUENCE [LARGE SCALE GENOMIC DNA]</scope>
    <source>
        <strain evidence="2 3">CGMCC 1.9109</strain>
    </source>
</reference>
<evidence type="ECO:0000313" key="3">
    <source>
        <dbReference type="Proteomes" id="UP000183685"/>
    </source>
</evidence>
<dbReference type="Pfam" id="PF13649">
    <property type="entry name" value="Methyltransf_25"/>
    <property type="match status" value="1"/>
</dbReference>
<dbReference type="GO" id="GO:0008168">
    <property type="term" value="F:methyltransferase activity"/>
    <property type="evidence" value="ECO:0007669"/>
    <property type="project" value="UniProtKB-KW"/>
</dbReference>
<dbReference type="EMBL" id="FNAK01000007">
    <property type="protein sequence ID" value="SDE48563.1"/>
    <property type="molecule type" value="Genomic_DNA"/>
</dbReference>
<feature type="domain" description="Methyltransferase" evidence="1">
    <location>
        <begin position="59"/>
        <end position="151"/>
    </location>
</feature>
<dbReference type="InterPro" id="IPR029063">
    <property type="entry name" value="SAM-dependent_MTases_sf"/>
</dbReference>
<proteinExistence type="predicted"/>
<name>A0A1G7DAM9_9PROT</name>
<dbReference type="AlphaFoldDB" id="A0A1G7DAM9"/>
<evidence type="ECO:0000259" key="1">
    <source>
        <dbReference type="Pfam" id="PF13649"/>
    </source>
</evidence>
<evidence type="ECO:0000313" key="2">
    <source>
        <dbReference type="EMBL" id="SDE48563.1"/>
    </source>
</evidence>
<protein>
    <submittedName>
        <fullName evidence="2">Methyltransferase domain-containing protein</fullName>
    </submittedName>
</protein>
<organism evidence="2 3">
    <name type="scientific">Kordiimonas lacus</name>
    <dbReference type="NCBI Taxonomy" id="637679"/>
    <lineage>
        <taxon>Bacteria</taxon>
        <taxon>Pseudomonadati</taxon>
        <taxon>Pseudomonadota</taxon>
        <taxon>Alphaproteobacteria</taxon>
        <taxon>Kordiimonadales</taxon>
        <taxon>Kordiimonadaceae</taxon>
        <taxon>Kordiimonas</taxon>
    </lineage>
</organism>
<gene>
    <name evidence="2" type="ORF">SAMN04488071_3024</name>
</gene>
<dbReference type="OrthoDB" id="7260171at2"/>
<dbReference type="InterPro" id="IPR041698">
    <property type="entry name" value="Methyltransf_25"/>
</dbReference>
<accession>A0A1G7DAM9</accession>
<dbReference type="STRING" id="637679.GCA_001550055_02281"/>
<dbReference type="SUPFAM" id="SSF53335">
    <property type="entry name" value="S-adenosyl-L-methionine-dependent methyltransferases"/>
    <property type="match status" value="1"/>
</dbReference>